<dbReference type="AlphaFoldDB" id="A0A2S2P942"/>
<evidence type="ECO:0000256" key="4">
    <source>
        <dbReference type="ARBA" id="ARBA00023170"/>
    </source>
</evidence>
<feature type="signal peptide" evidence="6">
    <location>
        <begin position="1"/>
        <end position="21"/>
    </location>
</feature>
<evidence type="ECO:0000259" key="7">
    <source>
        <dbReference type="Pfam" id="PF06652"/>
    </source>
</evidence>
<keyword evidence="5" id="KW-0807">Transducer</keyword>
<comment type="subcellular location">
    <subcellularLocation>
        <location evidence="1">Membrane</location>
        <topology evidence="1">Multi-pass membrane protein</topology>
    </subcellularLocation>
</comment>
<name>A0A2S2P942_SCHGA</name>
<dbReference type="GO" id="GO:0004930">
    <property type="term" value="F:G protein-coupled receptor activity"/>
    <property type="evidence" value="ECO:0007669"/>
    <property type="project" value="UniProtKB-KW"/>
</dbReference>
<dbReference type="EMBL" id="GGMR01012807">
    <property type="protein sequence ID" value="MBY25426.1"/>
    <property type="molecule type" value="Transcribed_RNA"/>
</dbReference>
<evidence type="ECO:0000256" key="6">
    <source>
        <dbReference type="SAM" id="SignalP"/>
    </source>
</evidence>
<feature type="domain" description="Methuselah N-terminal" evidence="7">
    <location>
        <begin position="69"/>
        <end position="95"/>
    </location>
</feature>
<proteinExistence type="inferred from homology"/>
<keyword evidence="4" id="KW-0675">Receptor</keyword>
<evidence type="ECO:0000256" key="2">
    <source>
        <dbReference type="ARBA" id="ARBA00008979"/>
    </source>
</evidence>
<dbReference type="GO" id="GO:0016020">
    <property type="term" value="C:membrane"/>
    <property type="evidence" value="ECO:0007669"/>
    <property type="project" value="UniProtKB-SubCell"/>
</dbReference>
<evidence type="ECO:0000313" key="8">
    <source>
        <dbReference type="EMBL" id="MBY25426.1"/>
    </source>
</evidence>
<keyword evidence="6" id="KW-0732">Signal</keyword>
<reference evidence="8" key="1">
    <citation type="submission" date="2018-04" db="EMBL/GenBank/DDBJ databases">
        <title>Transcriptome of Schizaphis graminum biotype I.</title>
        <authorList>
            <person name="Scully E.D."/>
            <person name="Geib S.M."/>
            <person name="Palmer N.A."/>
            <person name="Koch K."/>
            <person name="Bradshaw J."/>
            <person name="Heng-Moss T."/>
            <person name="Sarath G."/>
        </authorList>
    </citation>
    <scope>NUCLEOTIDE SEQUENCE</scope>
</reference>
<evidence type="ECO:0000256" key="1">
    <source>
        <dbReference type="ARBA" id="ARBA00004141"/>
    </source>
</evidence>
<evidence type="ECO:0000256" key="3">
    <source>
        <dbReference type="ARBA" id="ARBA00023040"/>
    </source>
</evidence>
<sequence>MGHNRFAWLSTLLLLRAVAFADYPCPMNASRPAPENAHLVNNVMWAGQPEKPYPRAAYRTVQDVGYVLCTCKIGTCIRKCCPPNAVYMNYRCTPLNASDSVTEFKVGAYKIRTRMDVMNR</sequence>
<comment type="similarity">
    <text evidence="2">Belongs to the G-protein coupled receptor 2 family. Mth subfamily.</text>
</comment>
<accession>A0A2S2P942</accession>
<gene>
    <name evidence="8" type="ORF">g.101648</name>
</gene>
<feature type="chain" id="PRO_5015552526" description="Methuselah N-terminal domain-containing protein" evidence="6">
    <location>
        <begin position="22"/>
        <end position="120"/>
    </location>
</feature>
<dbReference type="Pfam" id="PF06652">
    <property type="entry name" value="Methuselah_N"/>
    <property type="match status" value="1"/>
</dbReference>
<dbReference type="SUPFAM" id="SSF63877">
    <property type="entry name" value="Methuselah ectodomain"/>
    <property type="match status" value="1"/>
</dbReference>
<dbReference type="InterPro" id="IPR036272">
    <property type="entry name" value="Methuselah_N_sf"/>
</dbReference>
<protein>
    <recommendedName>
        <fullName evidence="7">Methuselah N-terminal domain-containing protein</fullName>
    </recommendedName>
</protein>
<dbReference type="InterPro" id="IPR010596">
    <property type="entry name" value="Methuselah_N_dom"/>
</dbReference>
<evidence type="ECO:0000256" key="5">
    <source>
        <dbReference type="ARBA" id="ARBA00023224"/>
    </source>
</evidence>
<organism evidence="8">
    <name type="scientific">Schizaphis graminum</name>
    <name type="common">Green bug aphid</name>
    <dbReference type="NCBI Taxonomy" id="13262"/>
    <lineage>
        <taxon>Eukaryota</taxon>
        <taxon>Metazoa</taxon>
        <taxon>Ecdysozoa</taxon>
        <taxon>Arthropoda</taxon>
        <taxon>Hexapoda</taxon>
        <taxon>Insecta</taxon>
        <taxon>Pterygota</taxon>
        <taxon>Neoptera</taxon>
        <taxon>Paraneoptera</taxon>
        <taxon>Hemiptera</taxon>
        <taxon>Sternorrhyncha</taxon>
        <taxon>Aphidomorpha</taxon>
        <taxon>Aphidoidea</taxon>
        <taxon>Aphididae</taxon>
        <taxon>Aphidini</taxon>
        <taxon>Schizaphis</taxon>
    </lineage>
</organism>
<keyword evidence="3" id="KW-0297">G-protein coupled receptor</keyword>